<protein>
    <submittedName>
        <fullName evidence="4">Protein priA</fullName>
    </submittedName>
</protein>
<evidence type="ECO:0000259" key="3">
    <source>
        <dbReference type="Pfam" id="PF21671"/>
    </source>
</evidence>
<accession>A0A8H6IJG0</accession>
<dbReference type="Pfam" id="PF21671">
    <property type="entry name" value="CPL1-like"/>
    <property type="match status" value="1"/>
</dbReference>
<feature type="signal peptide" evidence="2">
    <location>
        <begin position="1"/>
        <end position="21"/>
    </location>
</feature>
<dbReference type="EMBL" id="JACGCI010000001">
    <property type="protein sequence ID" value="KAF6766029.1"/>
    <property type="molecule type" value="Genomic_DNA"/>
</dbReference>
<gene>
    <name evidence="4" type="ORF">DFP72DRAFT_4342</name>
</gene>
<dbReference type="OrthoDB" id="439917at2759"/>
<reference evidence="4 5" key="1">
    <citation type="submission" date="2020-07" db="EMBL/GenBank/DDBJ databases">
        <title>Comparative genomics of pyrophilous fungi reveals a link between fire events and developmental genes.</title>
        <authorList>
            <consortium name="DOE Joint Genome Institute"/>
            <person name="Steindorff A.S."/>
            <person name="Carver A."/>
            <person name="Calhoun S."/>
            <person name="Stillman K."/>
            <person name="Liu H."/>
            <person name="Lipzen A."/>
            <person name="Pangilinan J."/>
            <person name="Labutti K."/>
            <person name="Bruns T.D."/>
            <person name="Grigoriev I.V."/>
        </authorList>
    </citation>
    <scope>NUCLEOTIDE SEQUENCE [LARGE SCALE GENOMIC DNA]</scope>
    <source>
        <strain evidence="4 5">CBS 144469</strain>
    </source>
</reference>
<feature type="domain" description="Protein CPL1-like" evidence="3">
    <location>
        <begin position="151"/>
        <end position="210"/>
    </location>
</feature>
<organism evidence="4 5">
    <name type="scientific">Ephemerocybe angulata</name>
    <dbReference type="NCBI Taxonomy" id="980116"/>
    <lineage>
        <taxon>Eukaryota</taxon>
        <taxon>Fungi</taxon>
        <taxon>Dikarya</taxon>
        <taxon>Basidiomycota</taxon>
        <taxon>Agaricomycotina</taxon>
        <taxon>Agaricomycetes</taxon>
        <taxon>Agaricomycetidae</taxon>
        <taxon>Agaricales</taxon>
        <taxon>Agaricineae</taxon>
        <taxon>Psathyrellaceae</taxon>
        <taxon>Ephemerocybe</taxon>
    </lineage>
</organism>
<keyword evidence="2" id="KW-0732">Signal</keyword>
<evidence type="ECO:0000313" key="5">
    <source>
        <dbReference type="Proteomes" id="UP000521943"/>
    </source>
</evidence>
<dbReference type="InterPro" id="IPR038955">
    <property type="entry name" value="PriA/CPL1_fungi"/>
</dbReference>
<dbReference type="PANTHER" id="PTHR35192">
    <property type="entry name" value="PROTEIN, PUTATIVE-RELATED"/>
    <property type="match status" value="1"/>
</dbReference>
<sequence>MKFSLAAVAVFALAQIAGTIATPTTTQSCKKDEFWYGAKSCCAPSKPPVKPTPPPTGVGCPKNWSYNEPKKCCLPHNPTPPAPQCPSGYTWWEILHKCLPTPQPPTPHPPQPSKGPNNPHGPYHKRVESRISLCPAGLRACPLPGLLAGDYECLDVATELTSCGGCASEGKGQDCTAIQGAWNVACERSACVVHSCSGGYELSADKKSCVPL</sequence>
<feature type="chain" id="PRO_5034259501" evidence="2">
    <location>
        <begin position="22"/>
        <end position="212"/>
    </location>
</feature>
<dbReference type="AlphaFoldDB" id="A0A8H6IJG0"/>
<dbReference type="PROSITE" id="PS51257">
    <property type="entry name" value="PROKAR_LIPOPROTEIN"/>
    <property type="match status" value="1"/>
</dbReference>
<evidence type="ECO:0000256" key="2">
    <source>
        <dbReference type="SAM" id="SignalP"/>
    </source>
</evidence>
<evidence type="ECO:0000256" key="1">
    <source>
        <dbReference type="SAM" id="MobiDB-lite"/>
    </source>
</evidence>
<dbReference type="PANTHER" id="PTHR35192:SF2">
    <property type="entry name" value="APPLE DOMAIN-CONTAINING PROTEIN"/>
    <property type="match status" value="1"/>
</dbReference>
<name>A0A8H6IJG0_9AGAR</name>
<evidence type="ECO:0000313" key="4">
    <source>
        <dbReference type="EMBL" id="KAF6766029.1"/>
    </source>
</evidence>
<dbReference type="InterPro" id="IPR048661">
    <property type="entry name" value="CPL1-like"/>
</dbReference>
<proteinExistence type="predicted"/>
<comment type="caution">
    <text evidence="4">The sequence shown here is derived from an EMBL/GenBank/DDBJ whole genome shotgun (WGS) entry which is preliminary data.</text>
</comment>
<dbReference type="Proteomes" id="UP000521943">
    <property type="component" value="Unassembled WGS sequence"/>
</dbReference>
<keyword evidence="5" id="KW-1185">Reference proteome</keyword>
<feature type="region of interest" description="Disordered" evidence="1">
    <location>
        <begin position="102"/>
        <end position="122"/>
    </location>
</feature>
<feature type="compositionally biased region" description="Pro residues" evidence="1">
    <location>
        <begin position="102"/>
        <end position="113"/>
    </location>
</feature>